<dbReference type="AlphaFoldDB" id="A0A4Q8D1I4"/>
<dbReference type="PANTHER" id="PTHR43700">
    <property type="entry name" value="PHOSPHORIBOSYLAMINOIMIDAZOLE-SUCCINOCARBOXAMIDE SYNTHASE"/>
    <property type="match status" value="1"/>
</dbReference>
<evidence type="ECO:0000256" key="6">
    <source>
        <dbReference type="ARBA" id="ARBA00022840"/>
    </source>
</evidence>
<dbReference type="Pfam" id="PF01259">
    <property type="entry name" value="SAICAR_synt"/>
    <property type="match status" value="1"/>
</dbReference>
<dbReference type="NCBIfam" id="NF010568">
    <property type="entry name" value="PRK13961.1"/>
    <property type="match status" value="1"/>
</dbReference>
<dbReference type="Proteomes" id="UP000292298">
    <property type="component" value="Unassembled WGS sequence"/>
</dbReference>
<dbReference type="CDD" id="cd01414">
    <property type="entry name" value="SAICAR_synt_Sc"/>
    <property type="match status" value="1"/>
</dbReference>
<dbReference type="InterPro" id="IPR001636">
    <property type="entry name" value="SAICAR_synth"/>
</dbReference>
<dbReference type="GO" id="GO:0004639">
    <property type="term" value="F:phosphoribosylaminoimidazolesuccinocarboxamide synthase activity"/>
    <property type="evidence" value="ECO:0007669"/>
    <property type="project" value="UniProtKB-UniRule"/>
</dbReference>
<dbReference type="PROSITE" id="PS01057">
    <property type="entry name" value="SAICAR_SYNTHETASE_1"/>
    <property type="match status" value="1"/>
</dbReference>
<dbReference type="SUPFAM" id="SSF56104">
    <property type="entry name" value="SAICAR synthase-like"/>
    <property type="match status" value="1"/>
</dbReference>
<gene>
    <name evidence="8" type="primary">purC</name>
    <name evidence="10" type="ORF">EV698_1464</name>
</gene>
<keyword evidence="3 8" id="KW-0436">Ligase</keyword>
<dbReference type="Gene3D" id="3.30.200.20">
    <property type="entry name" value="Phosphorylase Kinase, domain 1"/>
    <property type="match status" value="1"/>
</dbReference>
<dbReference type="HAMAP" id="MF_00137">
    <property type="entry name" value="SAICAR_synth"/>
    <property type="match status" value="1"/>
</dbReference>
<dbReference type="FunFam" id="3.30.470.20:FF:000015">
    <property type="entry name" value="Phosphoribosylaminoimidazole-succinocarboxamide synthase"/>
    <property type="match status" value="1"/>
</dbReference>
<keyword evidence="6 8" id="KW-0067">ATP-binding</keyword>
<evidence type="ECO:0000256" key="7">
    <source>
        <dbReference type="ARBA" id="ARBA00048475"/>
    </source>
</evidence>
<dbReference type="InterPro" id="IPR018236">
    <property type="entry name" value="SAICAR_synthetase_CS"/>
</dbReference>
<dbReference type="OrthoDB" id="9801549at2"/>
<dbReference type="RefSeq" id="WP_130503432.1">
    <property type="nucleotide sequence ID" value="NZ_SHLI01000001.1"/>
</dbReference>
<evidence type="ECO:0000256" key="4">
    <source>
        <dbReference type="ARBA" id="ARBA00022741"/>
    </source>
</evidence>
<proteinExistence type="inferred from homology"/>
<dbReference type="EMBL" id="SHLI01000001">
    <property type="protein sequence ID" value="RZU99183.1"/>
    <property type="molecule type" value="Genomic_DNA"/>
</dbReference>
<evidence type="ECO:0000256" key="8">
    <source>
        <dbReference type="HAMAP-Rule" id="MF_00137"/>
    </source>
</evidence>
<dbReference type="GO" id="GO:0006189">
    <property type="term" value="P:'de novo' IMP biosynthetic process"/>
    <property type="evidence" value="ECO:0007669"/>
    <property type="project" value="UniProtKB-UniRule"/>
</dbReference>
<evidence type="ECO:0000259" key="9">
    <source>
        <dbReference type="Pfam" id="PF01259"/>
    </source>
</evidence>
<dbReference type="GO" id="GO:0005524">
    <property type="term" value="F:ATP binding"/>
    <property type="evidence" value="ECO:0007669"/>
    <property type="project" value="UniProtKB-KW"/>
</dbReference>
<evidence type="ECO:0000256" key="5">
    <source>
        <dbReference type="ARBA" id="ARBA00022755"/>
    </source>
</evidence>
<dbReference type="NCBIfam" id="TIGR00081">
    <property type="entry name" value="purC"/>
    <property type="match status" value="1"/>
</dbReference>
<evidence type="ECO:0000256" key="2">
    <source>
        <dbReference type="ARBA" id="ARBA00010190"/>
    </source>
</evidence>
<keyword evidence="11" id="KW-1185">Reference proteome</keyword>
<dbReference type="GO" id="GO:0005737">
    <property type="term" value="C:cytoplasm"/>
    <property type="evidence" value="ECO:0007669"/>
    <property type="project" value="TreeGrafter"/>
</dbReference>
<dbReference type="InterPro" id="IPR028923">
    <property type="entry name" value="SAICAR_synt/ADE2_N"/>
</dbReference>
<dbReference type="EC" id="6.3.2.6" evidence="8"/>
<keyword evidence="5 8" id="KW-0658">Purine biosynthesis</keyword>
<organism evidence="10 11">
    <name type="scientific">Spiribacter vilamensis</name>
    <dbReference type="NCBI Taxonomy" id="531306"/>
    <lineage>
        <taxon>Bacteria</taxon>
        <taxon>Pseudomonadati</taxon>
        <taxon>Pseudomonadota</taxon>
        <taxon>Gammaproteobacteria</taxon>
        <taxon>Chromatiales</taxon>
        <taxon>Ectothiorhodospiraceae</taxon>
        <taxon>Spiribacter</taxon>
    </lineage>
</organism>
<reference evidence="10 11" key="1">
    <citation type="submission" date="2019-02" db="EMBL/GenBank/DDBJ databases">
        <title>Genomic Encyclopedia of Type Strains, Phase IV (KMG-IV): sequencing the most valuable type-strain genomes for metagenomic binning, comparative biology and taxonomic classification.</title>
        <authorList>
            <person name="Goeker M."/>
        </authorList>
    </citation>
    <scope>NUCLEOTIDE SEQUENCE [LARGE SCALE GENOMIC DNA]</scope>
    <source>
        <strain evidence="10 11">DSM 21056</strain>
    </source>
</reference>
<keyword evidence="4 8" id="KW-0547">Nucleotide-binding</keyword>
<evidence type="ECO:0000256" key="1">
    <source>
        <dbReference type="ARBA" id="ARBA00004672"/>
    </source>
</evidence>
<comment type="similarity">
    <text evidence="2 8">Belongs to the SAICAR synthetase family.</text>
</comment>
<dbReference type="PROSITE" id="PS01058">
    <property type="entry name" value="SAICAR_SYNTHETASE_2"/>
    <property type="match status" value="1"/>
</dbReference>
<sequence length="297" mass="33091">MPPERLYQSEIQSLPLLQRGKVRDIYTVDDRTLLVVTTDRLSAFDVVLPDPIPGKGAVLNRLSGFWFEQLAGRLPDQRLGLPLEAVLSDPAEREQIAGRATLVKRVDPLPFEAIARGYLIGSGWKDYQATGHLCGIRLERGLRQADPLPQPLFTPSTKAEAGDHDENVGFEAVVEGLGRDMAERLRRITLGLYSEAAAYARRRGIIIADTKFEFGLDSAGDLVWIDEALTPDSSRFWPASEYRPDSSPPSFDKQYIRDYLETLDWDKTPPAPDLPAAVIDQTAAKYREAERRLTGAS</sequence>
<evidence type="ECO:0000256" key="3">
    <source>
        <dbReference type="ARBA" id="ARBA00022598"/>
    </source>
</evidence>
<protein>
    <recommendedName>
        <fullName evidence="8">Phosphoribosylaminoimidazole-succinocarboxamide synthase</fullName>
        <ecNumber evidence="8">6.3.2.6</ecNumber>
    </recommendedName>
    <alternativeName>
        <fullName evidence="8">SAICAR synthetase</fullName>
    </alternativeName>
</protein>
<comment type="pathway">
    <text evidence="1 8">Purine metabolism; IMP biosynthesis via de novo pathway; 5-amino-1-(5-phospho-D-ribosyl)imidazole-4-carboxamide from 5-amino-1-(5-phospho-D-ribosyl)imidazole-4-carboxylate: step 1/2.</text>
</comment>
<dbReference type="UniPathway" id="UPA00074">
    <property type="reaction ID" value="UER00131"/>
</dbReference>
<evidence type="ECO:0000313" key="11">
    <source>
        <dbReference type="Proteomes" id="UP000292298"/>
    </source>
</evidence>
<accession>A0A4Q8D1I4</accession>
<dbReference type="PANTHER" id="PTHR43700:SF1">
    <property type="entry name" value="PHOSPHORIBOSYLAMINOIMIDAZOLE-SUCCINOCARBOXAMIDE SYNTHASE"/>
    <property type="match status" value="1"/>
</dbReference>
<feature type="domain" description="SAICAR synthetase/ADE2 N-terminal" evidence="9">
    <location>
        <begin position="17"/>
        <end position="269"/>
    </location>
</feature>
<evidence type="ECO:0000313" key="10">
    <source>
        <dbReference type="EMBL" id="RZU99183.1"/>
    </source>
</evidence>
<comment type="caution">
    <text evidence="10">The sequence shown here is derived from an EMBL/GenBank/DDBJ whole genome shotgun (WGS) entry which is preliminary data.</text>
</comment>
<comment type="catalytic activity">
    <reaction evidence="7 8">
        <text>5-amino-1-(5-phospho-D-ribosyl)imidazole-4-carboxylate + L-aspartate + ATP = (2S)-2-[5-amino-1-(5-phospho-beta-D-ribosyl)imidazole-4-carboxamido]succinate + ADP + phosphate + 2 H(+)</text>
        <dbReference type="Rhea" id="RHEA:22628"/>
        <dbReference type="ChEBI" id="CHEBI:15378"/>
        <dbReference type="ChEBI" id="CHEBI:29991"/>
        <dbReference type="ChEBI" id="CHEBI:30616"/>
        <dbReference type="ChEBI" id="CHEBI:43474"/>
        <dbReference type="ChEBI" id="CHEBI:58443"/>
        <dbReference type="ChEBI" id="CHEBI:77657"/>
        <dbReference type="ChEBI" id="CHEBI:456216"/>
        <dbReference type="EC" id="6.3.2.6"/>
    </reaction>
</comment>
<dbReference type="Gene3D" id="3.30.470.20">
    <property type="entry name" value="ATP-grasp fold, B domain"/>
    <property type="match status" value="1"/>
</dbReference>
<name>A0A4Q8D1I4_9GAMM</name>